<evidence type="ECO:0000259" key="2">
    <source>
        <dbReference type="Pfam" id="PF02541"/>
    </source>
</evidence>
<dbReference type="InterPro" id="IPR003695">
    <property type="entry name" value="Ppx_GppA_N"/>
</dbReference>
<evidence type="ECO:0000313" key="4">
    <source>
        <dbReference type="Proteomes" id="UP000034491"/>
    </source>
</evidence>
<dbReference type="CDD" id="cd24054">
    <property type="entry name" value="ASKHA_NBD_AaPPX-GppA_MtPPX2-like"/>
    <property type="match status" value="1"/>
</dbReference>
<dbReference type="SUPFAM" id="SSF53067">
    <property type="entry name" value="Actin-like ATPase domain"/>
    <property type="match status" value="2"/>
</dbReference>
<name>A0A0M2R8C8_9PROT</name>
<dbReference type="PANTHER" id="PTHR30005">
    <property type="entry name" value="EXOPOLYPHOSPHATASE"/>
    <property type="match status" value="1"/>
</dbReference>
<gene>
    <name evidence="3" type="ORF">WH95_12230</name>
</gene>
<dbReference type="PATRIC" id="fig|1549748.8.peg.623"/>
<feature type="domain" description="Ppx/GppA phosphatase N-terminal" evidence="2">
    <location>
        <begin position="28"/>
        <end position="161"/>
    </location>
</feature>
<evidence type="ECO:0000256" key="1">
    <source>
        <dbReference type="SAM" id="MobiDB-lite"/>
    </source>
</evidence>
<feature type="compositionally biased region" description="Low complexity" evidence="1">
    <location>
        <begin position="178"/>
        <end position="187"/>
    </location>
</feature>
<dbReference type="PANTHER" id="PTHR30005:SF0">
    <property type="entry name" value="RETROGRADE REGULATION PROTEIN 2"/>
    <property type="match status" value="1"/>
</dbReference>
<dbReference type="Pfam" id="PF02541">
    <property type="entry name" value="Ppx-GppA"/>
    <property type="match status" value="2"/>
</dbReference>
<dbReference type="InterPro" id="IPR050273">
    <property type="entry name" value="GppA/Ppx_hydrolase"/>
</dbReference>
<comment type="caution">
    <text evidence="3">The sequence shown here is derived from an EMBL/GenBank/DDBJ whole genome shotgun (WGS) entry which is preliminary data.</text>
</comment>
<protein>
    <submittedName>
        <fullName evidence="3">Exopolyphosphatase</fullName>
    </submittedName>
</protein>
<dbReference type="Gene3D" id="3.30.420.150">
    <property type="entry name" value="Exopolyphosphatase. Domain 2"/>
    <property type="match status" value="1"/>
</dbReference>
<dbReference type="InterPro" id="IPR043129">
    <property type="entry name" value="ATPase_NBD"/>
</dbReference>
<dbReference type="Proteomes" id="UP000034491">
    <property type="component" value="Unassembled WGS sequence"/>
</dbReference>
<proteinExistence type="predicted"/>
<feature type="domain" description="Ppx/GppA phosphatase N-terminal" evidence="2">
    <location>
        <begin position="202"/>
        <end position="358"/>
    </location>
</feature>
<accession>A0A0M2R8C8</accession>
<dbReference type="GO" id="GO:0016462">
    <property type="term" value="F:pyrophosphatase activity"/>
    <property type="evidence" value="ECO:0007669"/>
    <property type="project" value="TreeGrafter"/>
</dbReference>
<feature type="region of interest" description="Disordered" evidence="1">
    <location>
        <begin position="165"/>
        <end position="193"/>
    </location>
</feature>
<keyword evidence="4" id="KW-1185">Reference proteome</keyword>
<dbReference type="STRING" id="1549748.WH95_12230"/>
<dbReference type="Gene3D" id="3.30.420.40">
    <property type="match status" value="1"/>
</dbReference>
<dbReference type="AlphaFoldDB" id="A0A0M2R8C8"/>
<evidence type="ECO:0000313" key="3">
    <source>
        <dbReference type="EMBL" id="KKJ76669.1"/>
    </source>
</evidence>
<reference evidence="3 4" key="1">
    <citation type="submission" date="2015-03" db="EMBL/GenBank/DDBJ databases">
        <title>Genome sequence of Kiloniella sp. P1-1, isolated from the gut microflora of Pacific white shrimp, Penaeus vannamei.</title>
        <authorList>
            <person name="Shao Z."/>
            <person name="Wang L."/>
            <person name="Li X."/>
        </authorList>
    </citation>
    <scope>NUCLEOTIDE SEQUENCE [LARGE SCALE GENOMIC DNA]</scope>
    <source>
        <strain evidence="3 4">P1-1</strain>
    </source>
</reference>
<organism evidence="3 4">
    <name type="scientific">Kiloniella litopenaei</name>
    <dbReference type="NCBI Taxonomy" id="1549748"/>
    <lineage>
        <taxon>Bacteria</taxon>
        <taxon>Pseudomonadati</taxon>
        <taxon>Pseudomonadota</taxon>
        <taxon>Alphaproteobacteria</taxon>
        <taxon>Rhodospirillales</taxon>
        <taxon>Kiloniellaceae</taxon>
        <taxon>Kiloniella</taxon>
    </lineage>
</organism>
<dbReference type="EMBL" id="LANI01000018">
    <property type="protein sequence ID" value="KKJ76669.1"/>
    <property type="molecule type" value="Genomic_DNA"/>
</dbReference>
<sequence>MSKKTAKRADNNVYAAIDLGTNNCRLLIARSSRKNFRVLDTFSRIVRLGEGLSQTGKLSEEAMRRTLTALKICNSKLKRRGVTKLRCVATEACRRAANGDDFIKRVKRETGLDLEIIDNSEEASLAIMGCAPLLNPDLPEALIFDIGGGSTEVSWIRQADKESVPCNANADDAKPQMSQSSQTSETSKQIPPSAILPNPVMEDWYSVSKGVVTLAEKYGGRDITPETYQKMVQEIYDDFLIFEEKHGFAQRVQDGTLQLLGTSGTVTTLVGVYKKLPRYDRNRVDGTLINCDTAIGLCHKIAGMTYAQRVANPCIGSQRADLVVAGCAIFEALAKLWPVAQLRVADRGLREGILYKLINED</sequence>